<dbReference type="InterPro" id="IPR020568">
    <property type="entry name" value="Ribosomal_Su5_D2-typ_SF"/>
</dbReference>
<dbReference type="InterPro" id="IPR013507">
    <property type="entry name" value="DNA_mismatch_S5_2-like"/>
</dbReference>
<keyword evidence="9" id="KW-0540">Nuclease</keyword>
<sequence>MTATAPRRPICELPDELISQIAAGEVIERPASVVRELVDNALDAGATQITVRLLAGGVRSIVVEDDGAGIPAPELPLALRRHATSKIGSLHDLESVHTMGFRGEALAAIASVAEMAIASRTADAPHASRLDARSGELAAAARAVGTSVEVRELFFATPARRKFLKTDATELAHCLEAVRRHALARPDVGFAVWHEGKLVDQWRRATGEGVTPRQALDQRIADVLGDDFLTQSRALPEAAALGHTVRIHGRVGLPDAARARADQQYVYVNGRFVRDRQVAHGARTAYEDVLHGSRQPSYVLMIDIDPLRVDVNVHPTKIEVRFRDGREVHQAVRYAVEAALAESRAPAFTAGEAGETAAPGTQAAIAWPANDFNGRGNPQRPATPVAEPWRPVGAGGQVSLGLQDLALLYAQEPTPRWAAPAASQPVATRADTGLAATLAPGLTPPSASGVALTDRPGTSLGTAIPSPTAAGPSAASPSRTDGDAATWPLGRALAQLAGAYILAENAQGLVVVDMHAAHERIVYERLKAAIGGDTLAAQPLLIPATFAATPTEVAAAETHAEALTQLGLTIDQFAPGTLAVRERPAALPDADPVALARAVLAELAELGHGDASRLVQRARDELLATMACHGAVRANRALTLPEMNALLRDMERTERADQCNHGRPTWRQVTLRELDNLFLRGR</sequence>
<dbReference type="RefSeq" id="WP_341412133.1">
    <property type="nucleotide sequence ID" value="NZ_JBBUTH010000009.1"/>
</dbReference>
<keyword evidence="9" id="KW-0378">Hydrolase</keyword>
<dbReference type="InterPro" id="IPR037198">
    <property type="entry name" value="MutL_C_sf"/>
</dbReference>
<dbReference type="PANTHER" id="PTHR10073:SF12">
    <property type="entry name" value="DNA MISMATCH REPAIR PROTEIN MLH1"/>
    <property type="match status" value="1"/>
</dbReference>
<feature type="region of interest" description="Disordered" evidence="6">
    <location>
        <begin position="437"/>
        <end position="483"/>
    </location>
</feature>
<keyword evidence="10" id="KW-1185">Reference proteome</keyword>
<evidence type="ECO:0000256" key="2">
    <source>
        <dbReference type="ARBA" id="ARBA00021975"/>
    </source>
</evidence>
<dbReference type="NCBIfam" id="NF000949">
    <property type="entry name" value="PRK00095.1-2"/>
    <property type="match status" value="1"/>
</dbReference>
<keyword evidence="9" id="KW-0255">Endonuclease</keyword>
<evidence type="ECO:0000256" key="5">
    <source>
        <dbReference type="HAMAP-Rule" id="MF_00149"/>
    </source>
</evidence>
<dbReference type="InterPro" id="IPR014762">
    <property type="entry name" value="DNA_mismatch_repair_CS"/>
</dbReference>
<comment type="function">
    <text evidence="5">This protein is involved in the repair of mismatches in DNA. It is required for dam-dependent methyl-directed DNA mismatch repair. May act as a 'molecular matchmaker', a protein that promotes the formation of a stable complex between two or more DNA-binding proteins in an ATP-dependent manner without itself being part of a final effector complex.</text>
</comment>
<dbReference type="Pfam" id="PF13589">
    <property type="entry name" value="HATPase_c_3"/>
    <property type="match status" value="1"/>
</dbReference>
<dbReference type="CDD" id="cd16926">
    <property type="entry name" value="HATPase_MutL-MLH-PMS-like"/>
    <property type="match status" value="1"/>
</dbReference>
<comment type="caution">
    <text evidence="9">The sequence shown here is derived from an EMBL/GenBank/DDBJ whole genome shotgun (WGS) entry which is preliminary data.</text>
</comment>
<feature type="domain" description="DNA mismatch repair protein S5" evidence="8">
    <location>
        <begin position="220"/>
        <end position="341"/>
    </location>
</feature>
<dbReference type="NCBIfam" id="TIGR00585">
    <property type="entry name" value="mutl"/>
    <property type="match status" value="1"/>
</dbReference>
<dbReference type="CDD" id="cd03482">
    <property type="entry name" value="MutL_Trans_MutL"/>
    <property type="match status" value="1"/>
</dbReference>
<dbReference type="InterPro" id="IPR036890">
    <property type="entry name" value="HATPase_C_sf"/>
</dbReference>
<dbReference type="InterPro" id="IPR042121">
    <property type="entry name" value="MutL_C_regsub"/>
</dbReference>
<organism evidence="9 10">
    <name type="scientific">Pseudaquabacterium inlustre</name>
    <dbReference type="NCBI Taxonomy" id="2984192"/>
    <lineage>
        <taxon>Bacteria</taxon>
        <taxon>Pseudomonadati</taxon>
        <taxon>Pseudomonadota</taxon>
        <taxon>Betaproteobacteria</taxon>
        <taxon>Burkholderiales</taxon>
        <taxon>Sphaerotilaceae</taxon>
        <taxon>Pseudaquabacterium</taxon>
    </lineage>
</organism>
<evidence type="ECO:0000256" key="3">
    <source>
        <dbReference type="ARBA" id="ARBA00022763"/>
    </source>
</evidence>
<evidence type="ECO:0000256" key="4">
    <source>
        <dbReference type="ARBA" id="ARBA00023204"/>
    </source>
</evidence>
<dbReference type="SUPFAM" id="SSF118116">
    <property type="entry name" value="DNA mismatch repair protein MutL"/>
    <property type="match status" value="1"/>
</dbReference>
<feature type="region of interest" description="Disordered" evidence="6">
    <location>
        <begin position="368"/>
        <end position="388"/>
    </location>
</feature>
<keyword evidence="3 5" id="KW-0227">DNA damage</keyword>
<dbReference type="Gene3D" id="3.30.1370.100">
    <property type="entry name" value="MutL, C-terminal domain, regulatory subdomain"/>
    <property type="match status" value="1"/>
</dbReference>
<dbReference type="EMBL" id="JBBUTH010000009">
    <property type="protein sequence ID" value="MEK8052423.1"/>
    <property type="molecule type" value="Genomic_DNA"/>
</dbReference>
<keyword evidence="4 5" id="KW-0234">DNA repair</keyword>
<comment type="similarity">
    <text evidence="1 5">Belongs to the DNA mismatch repair MutL/HexB family.</text>
</comment>
<dbReference type="SMART" id="SM00853">
    <property type="entry name" value="MutL_C"/>
    <property type="match status" value="1"/>
</dbReference>
<evidence type="ECO:0000256" key="1">
    <source>
        <dbReference type="ARBA" id="ARBA00006082"/>
    </source>
</evidence>
<dbReference type="PROSITE" id="PS00058">
    <property type="entry name" value="DNA_MISMATCH_REPAIR_1"/>
    <property type="match status" value="1"/>
</dbReference>
<dbReference type="PANTHER" id="PTHR10073">
    <property type="entry name" value="DNA MISMATCH REPAIR PROTEIN MLH, PMS, MUTL"/>
    <property type="match status" value="1"/>
</dbReference>
<dbReference type="InterPro" id="IPR038973">
    <property type="entry name" value="MutL/Mlh/Pms-like"/>
</dbReference>
<feature type="domain" description="MutL C-terminal dimerisation" evidence="7">
    <location>
        <begin position="492"/>
        <end position="638"/>
    </location>
</feature>
<dbReference type="SUPFAM" id="SSF55874">
    <property type="entry name" value="ATPase domain of HSP90 chaperone/DNA topoisomerase II/histidine kinase"/>
    <property type="match status" value="1"/>
</dbReference>
<dbReference type="InterPro" id="IPR020667">
    <property type="entry name" value="DNA_mismatch_repair_MutL"/>
</dbReference>
<evidence type="ECO:0000313" key="10">
    <source>
        <dbReference type="Proteomes" id="UP001365405"/>
    </source>
</evidence>
<gene>
    <name evidence="5 9" type="primary">mutL</name>
    <name evidence="9" type="ORF">AACH10_19380</name>
</gene>
<dbReference type="InterPro" id="IPR014721">
    <property type="entry name" value="Ribsml_uS5_D2-typ_fold_subgr"/>
</dbReference>
<dbReference type="Gene3D" id="3.30.230.10">
    <property type="match status" value="1"/>
</dbReference>
<dbReference type="InterPro" id="IPR002099">
    <property type="entry name" value="MutL/Mlh/PMS"/>
</dbReference>
<dbReference type="SUPFAM" id="SSF54211">
    <property type="entry name" value="Ribosomal protein S5 domain 2-like"/>
    <property type="match status" value="1"/>
</dbReference>
<dbReference type="Gene3D" id="3.30.565.10">
    <property type="entry name" value="Histidine kinase-like ATPase, C-terminal domain"/>
    <property type="match status" value="1"/>
</dbReference>
<evidence type="ECO:0000259" key="7">
    <source>
        <dbReference type="SMART" id="SM00853"/>
    </source>
</evidence>
<reference evidence="9 10" key="1">
    <citation type="submission" date="2024-04" db="EMBL/GenBank/DDBJ databases">
        <title>Novel species of the genus Ideonella isolated from streams.</title>
        <authorList>
            <person name="Lu H."/>
        </authorList>
    </citation>
    <scope>NUCLEOTIDE SEQUENCE [LARGE SCALE GENOMIC DNA]</scope>
    <source>
        <strain evidence="9 10">DXS22W</strain>
    </source>
</reference>
<evidence type="ECO:0000256" key="6">
    <source>
        <dbReference type="SAM" id="MobiDB-lite"/>
    </source>
</evidence>
<dbReference type="GO" id="GO:0004519">
    <property type="term" value="F:endonuclease activity"/>
    <property type="evidence" value="ECO:0007669"/>
    <property type="project" value="UniProtKB-KW"/>
</dbReference>
<dbReference type="InterPro" id="IPR042120">
    <property type="entry name" value="MutL_C_dimsub"/>
</dbReference>
<dbReference type="HAMAP" id="MF_00149">
    <property type="entry name" value="DNA_mis_repair"/>
    <property type="match status" value="1"/>
</dbReference>
<dbReference type="Proteomes" id="UP001365405">
    <property type="component" value="Unassembled WGS sequence"/>
</dbReference>
<protein>
    <recommendedName>
        <fullName evidence="2 5">DNA mismatch repair protein MutL</fullName>
    </recommendedName>
</protein>
<proteinExistence type="inferred from homology"/>
<evidence type="ECO:0000259" key="8">
    <source>
        <dbReference type="SMART" id="SM01340"/>
    </source>
</evidence>
<dbReference type="Pfam" id="PF01119">
    <property type="entry name" value="DNA_mis_repair"/>
    <property type="match status" value="1"/>
</dbReference>
<dbReference type="SMART" id="SM01340">
    <property type="entry name" value="DNA_mis_repair"/>
    <property type="match status" value="1"/>
</dbReference>
<dbReference type="Pfam" id="PF08676">
    <property type="entry name" value="MutL_C"/>
    <property type="match status" value="1"/>
</dbReference>
<feature type="compositionally biased region" description="Low complexity" evidence="6">
    <location>
        <begin position="465"/>
        <end position="478"/>
    </location>
</feature>
<evidence type="ECO:0000313" key="9">
    <source>
        <dbReference type="EMBL" id="MEK8052423.1"/>
    </source>
</evidence>
<name>A0ABU9CKQ5_9BURK</name>
<dbReference type="Gene3D" id="3.30.1540.20">
    <property type="entry name" value="MutL, C-terminal domain, dimerisation subdomain"/>
    <property type="match status" value="1"/>
</dbReference>
<dbReference type="InterPro" id="IPR014790">
    <property type="entry name" value="MutL_C"/>
</dbReference>
<accession>A0ABU9CKQ5</accession>